<dbReference type="Gene3D" id="3.50.50.60">
    <property type="entry name" value="FAD/NAD(P)-binding domain"/>
    <property type="match status" value="1"/>
</dbReference>
<gene>
    <name evidence="8" type="ORF">CLAFUR5_00015</name>
</gene>
<evidence type="ECO:0000256" key="5">
    <source>
        <dbReference type="ARBA" id="ARBA00023002"/>
    </source>
</evidence>
<comment type="cofactor">
    <cofactor evidence="1">
        <name>FAD</name>
        <dbReference type="ChEBI" id="CHEBI:57692"/>
    </cofactor>
</comment>
<dbReference type="AlphaFoldDB" id="A0A9Q8P4G5"/>
<dbReference type="PANTHER" id="PTHR10961:SF15">
    <property type="entry name" value="FAD DEPENDENT OXIDOREDUCTASE DOMAIN-CONTAINING PROTEIN"/>
    <property type="match status" value="1"/>
</dbReference>
<dbReference type="Pfam" id="PF01266">
    <property type="entry name" value="DAO"/>
    <property type="match status" value="1"/>
</dbReference>
<keyword evidence="4" id="KW-0274">FAD</keyword>
<comment type="similarity">
    <text evidence="2">Belongs to the MSOX/MTOX family.</text>
</comment>
<dbReference type="GO" id="GO:0050660">
    <property type="term" value="F:flavin adenine dinucleotide binding"/>
    <property type="evidence" value="ECO:0007669"/>
    <property type="project" value="InterPro"/>
</dbReference>
<feature type="domain" description="FAD dependent oxidoreductase" evidence="7">
    <location>
        <begin position="11"/>
        <end position="433"/>
    </location>
</feature>
<dbReference type="InterPro" id="IPR006076">
    <property type="entry name" value="FAD-dep_OxRdtase"/>
</dbReference>
<dbReference type="EMBL" id="CP090163">
    <property type="protein sequence ID" value="UJO12796.1"/>
    <property type="molecule type" value="Genomic_DNA"/>
</dbReference>
<keyword evidence="5" id="KW-0560">Oxidoreductase</keyword>
<dbReference type="PANTHER" id="PTHR10961">
    <property type="entry name" value="PEROXISOMAL SARCOSINE OXIDASE"/>
    <property type="match status" value="1"/>
</dbReference>
<dbReference type="Proteomes" id="UP000756132">
    <property type="component" value="Chromosome 1"/>
</dbReference>
<evidence type="ECO:0000256" key="2">
    <source>
        <dbReference type="ARBA" id="ARBA00010989"/>
    </source>
</evidence>
<proteinExistence type="inferred from homology"/>
<feature type="region of interest" description="Disordered" evidence="6">
    <location>
        <begin position="439"/>
        <end position="474"/>
    </location>
</feature>
<reference evidence="8" key="1">
    <citation type="submission" date="2021-12" db="EMBL/GenBank/DDBJ databases">
        <authorList>
            <person name="Zaccaron A."/>
            <person name="Stergiopoulos I."/>
        </authorList>
    </citation>
    <scope>NUCLEOTIDE SEQUENCE</scope>
    <source>
        <strain evidence="8">Race5_Kim</strain>
    </source>
</reference>
<dbReference type="OrthoDB" id="2219495at2759"/>
<dbReference type="RefSeq" id="XP_047757162.1">
    <property type="nucleotide sequence ID" value="XM_047899163.1"/>
</dbReference>
<dbReference type="SUPFAM" id="SSF51905">
    <property type="entry name" value="FAD/NAD(P)-binding domain"/>
    <property type="match status" value="1"/>
</dbReference>
<dbReference type="GeneID" id="71979893"/>
<evidence type="ECO:0000259" key="7">
    <source>
        <dbReference type="Pfam" id="PF01266"/>
    </source>
</evidence>
<evidence type="ECO:0000256" key="6">
    <source>
        <dbReference type="SAM" id="MobiDB-lite"/>
    </source>
</evidence>
<dbReference type="KEGG" id="ffu:CLAFUR5_00015"/>
<keyword evidence="3" id="KW-0285">Flavoprotein</keyword>
<evidence type="ECO:0000256" key="4">
    <source>
        <dbReference type="ARBA" id="ARBA00022827"/>
    </source>
</evidence>
<reference evidence="8" key="2">
    <citation type="journal article" date="2022" name="Microb. Genom.">
        <title>A chromosome-scale genome assembly of the tomato pathogen Cladosporium fulvum reveals a compartmentalized genome architecture and the presence of a dispensable chromosome.</title>
        <authorList>
            <person name="Zaccaron A.Z."/>
            <person name="Chen L.H."/>
            <person name="Samaras A."/>
            <person name="Stergiopoulos I."/>
        </authorList>
    </citation>
    <scope>NUCLEOTIDE SEQUENCE</scope>
    <source>
        <strain evidence="8">Race5_Kim</strain>
    </source>
</reference>
<evidence type="ECO:0000256" key="1">
    <source>
        <dbReference type="ARBA" id="ARBA00001974"/>
    </source>
</evidence>
<dbReference type="InterPro" id="IPR045170">
    <property type="entry name" value="MTOX"/>
</dbReference>
<dbReference type="GO" id="GO:0008115">
    <property type="term" value="F:sarcosine oxidase activity"/>
    <property type="evidence" value="ECO:0007669"/>
    <property type="project" value="TreeGrafter"/>
</dbReference>
<evidence type="ECO:0000313" key="8">
    <source>
        <dbReference type="EMBL" id="UJO12796.1"/>
    </source>
</evidence>
<dbReference type="InterPro" id="IPR036188">
    <property type="entry name" value="FAD/NAD-bd_sf"/>
</dbReference>
<protein>
    <submittedName>
        <fullName evidence="8">L-saccharopine oxidase</fullName>
    </submittedName>
</protein>
<keyword evidence="9" id="KW-1185">Reference proteome</keyword>
<sequence length="474" mass="52892">MNMAEVGKKQVAIVGAGVFGLSLALALQKRGHRVTVFDRYRYDEAHYQPLSSDQQIAASVDHNKIFRASYGTKLHYQRLALEARKAWESIDNARQDAAHKLFDPCGMLRVQPTDELSPLERETLASMEREGLRDNQFVEGNREDCERAKNAGWDEKLLKFSIPDEPEGKSFEAVLDSLAGFTRCSDACAHFFTLAKNAGVEFEFGDAGAFESLLHQDDDRTQRVIGLRTTDGTNHHADVVVIAAGSFSTQVLPDLAYHMESSAGSIATFKIEESEQALWDKFSPEKFPVMTWKSASRDEDGRDRGSVYVLPRTPDGLLKIGYRGVKFTNFQPAPENACFTQEGKWSIPLPAAECDVIPEKAATDIRHFVEVFLPEFRDVPFHSTKLCWYTDTLDNSFLIDYVPTYADKSVFVCTGGSGHGAKFMPVLGEHAADILENGDASATPMRPHWRWRDDVPRGNGLQEGPHGPRNIGKK</sequence>
<organism evidence="8 9">
    <name type="scientific">Passalora fulva</name>
    <name type="common">Tomato leaf mold</name>
    <name type="synonym">Cladosporium fulvum</name>
    <dbReference type="NCBI Taxonomy" id="5499"/>
    <lineage>
        <taxon>Eukaryota</taxon>
        <taxon>Fungi</taxon>
        <taxon>Dikarya</taxon>
        <taxon>Ascomycota</taxon>
        <taxon>Pezizomycotina</taxon>
        <taxon>Dothideomycetes</taxon>
        <taxon>Dothideomycetidae</taxon>
        <taxon>Mycosphaerellales</taxon>
        <taxon>Mycosphaerellaceae</taxon>
        <taxon>Fulvia</taxon>
    </lineage>
</organism>
<evidence type="ECO:0000256" key="3">
    <source>
        <dbReference type="ARBA" id="ARBA00022630"/>
    </source>
</evidence>
<accession>A0A9Q8P4G5</accession>
<dbReference type="Gene3D" id="3.30.9.10">
    <property type="entry name" value="D-Amino Acid Oxidase, subunit A, domain 2"/>
    <property type="match status" value="1"/>
</dbReference>
<name>A0A9Q8P4G5_PASFU</name>
<evidence type="ECO:0000313" key="9">
    <source>
        <dbReference type="Proteomes" id="UP000756132"/>
    </source>
</evidence>